<name>A0AAD5WXR9_9PEZI</name>
<feature type="region of interest" description="Disordered" evidence="1">
    <location>
        <begin position="78"/>
        <end position="105"/>
    </location>
</feature>
<sequence>MKWCFIDEKKVALAPLSNPTPEGAGPSAQKLGRLLLSKTTVCLPPTREALRDPERHFLDEKDIPFREAIRCGRVHMKRRKGLDARRPRPPARMGLRSLGRGGSNDWEAEEVYGGLFESSSVAEGKLEDSQGAK</sequence>
<keyword evidence="3" id="KW-1185">Reference proteome</keyword>
<protein>
    <submittedName>
        <fullName evidence="2">Uncharacterized protein</fullName>
    </submittedName>
</protein>
<dbReference type="EMBL" id="JAKWBI020000017">
    <property type="protein sequence ID" value="KAJ2906198.1"/>
    <property type="molecule type" value="Genomic_DNA"/>
</dbReference>
<proteinExistence type="predicted"/>
<evidence type="ECO:0000256" key="1">
    <source>
        <dbReference type="SAM" id="MobiDB-lite"/>
    </source>
</evidence>
<dbReference type="Proteomes" id="UP001201980">
    <property type="component" value="Unassembled WGS sequence"/>
</dbReference>
<dbReference type="AlphaFoldDB" id="A0AAD5WXR9"/>
<organism evidence="2 3">
    <name type="scientific">Zalerion maritima</name>
    <dbReference type="NCBI Taxonomy" id="339359"/>
    <lineage>
        <taxon>Eukaryota</taxon>
        <taxon>Fungi</taxon>
        <taxon>Dikarya</taxon>
        <taxon>Ascomycota</taxon>
        <taxon>Pezizomycotina</taxon>
        <taxon>Sordariomycetes</taxon>
        <taxon>Lulworthiomycetidae</taxon>
        <taxon>Lulworthiales</taxon>
        <taxon>Lulworthiaceae</taxon>
        <taxon>Zalerion</taxon>
    </lineage>
</organism>
<comment type="caution">
    <text evidence="2">The sequence shown here is derived from an EMBL/GenBank/DDBJ whole genome shotgun (WGS) entry which is preliminary data.</text>
</comment>
<accession>A0AAD5WXR9</accession>
<evidence type="ECO:0000313" key="2">
    <source>
        <dbReference type="EMBL" id="KAJ2906198.1"/>
    </source>
</evidence>
<evidence type="ECO:0000313" key="3">
    <source>
        <dbReference type="Proteomes" id="UP001201980"/>
    </source>
</evidence>
<gene>
    <name evidence="2" type="ORF">MKZ38_002623</name>
</gene>
<reference evidence="2" key="1">
    <citation type="submission" date="2022-07" db="EMBL/GenBank/DDBJ databases">
        <title>Draft genome sequence of Zalerion maritima ATCC 34329, a (micro)plastics degrading marine fungus.</title>
        <authorList>
            <person name="Paco A."/>
            <person name="Goncalves M.F.M."/>
            <person name="Rocha-Santos T.A.P."/>
            <person name="Alves A."/>
        </authorList>
    </citation>
    <scope>NUCLEOTIDE SEQUENCE</scope>
    <source>
        <strain evidence="2">ATCC 34329</strain>
    </source>
</reference>